<feature type="region of interest" description="Disordered" evidence="3">
    <location>
        <begin position="501"/>
        <end position="531"/>
    </location>
</feature>
<feature type="compositionally biased region" description="Basic and acidic residues" evidence="3">
    <location>
        <begin position="559"/>
        <end position="587"/>
    </location>
</feature>
<feature type="compositionally biased region" description="Basic and acidic residues" evidence="3">
    <location>
        <begin position="344"/>
        <end position="353"/>
    </location>
</feature>
<feature type="compositionally biased region" description="Basic and acidic residues" evidence="3">
    <location>
        <begin position="57"/>
        <end position="67"/>
    </location>
</feature>
<dbReference type="PANTHER" id="PTHR23348:SF42">
    <property type="entry name" value="PERIAXIN"/>
    <property type="match status" value="1"/>
</dbReference>
<name>A0A068YCK1_ECHMU</name>
<keyword evidence="2" id="KW-0539">Nucleus</keyword>
<dbReference type="OrthoDB" id="447516at2759"/>
<feature type="region of interest" description="Disordered" evidence="3">
    <location>
        <begin position="1"/>
        <end position="157"/>
    </location>
</feature>
<dbReference type="InterPro" id="IPR052082">
    <property type="entry name" value="Myelin_sheath_structural"/>
</dbReference>
<dbReference type="GO" id="GO:0005737">
    <property type="term" value="C:cytoplasm"/>
    <property type="evidence" value="ECO:0007669"/>
    <property type="project" value="TreeGrafter"/>
</dbReference>
<evidence type="ECO:0000256" key="3">
    <source>
        <dbReference type="SAM" id="MobiDB-lite"/>
    </source>
</evidence>
<reference evidence="4" key="2">
    <citation type="submission" date="2015-11" db="EMBL/GenBank/DDBJ databases">
        <authorList>
            <person name="Zhang Y."/>
            <person name="Guo Z."/>
        </authorList>
    </citation>
    <scope>NUCLEOTIDE SEQUENCE</scope>
</reference>
<keyword evidence="5" id="KW-1185">Reference proteome</keyword>
<gene>
    <name evidence="4" type="ORF">EmuJ_000760400</name>
</gene>
<protein>
    <submittedName>
        <fullName evidence="4">Protein AHNAK2</fullName>
    </submittedName>
</protein>
<dbReference type="Proteomes" id="UP000017246">
    <property type="component" value="Unassembled WGS sequence"/>
</dbReference>
<reference evidence="4" key="1">
    <citation type="journal article" date="2013" name="Nature">
        <title>The genomes of four tapeworm species reveal adaptations to parasitism.</title>
        <authorList>
            <person name="Tsai I.J."/>
            <person name="Zarowiecki M."/>
            <person name="Holroyd N."/>
            <person name="Garciarrubio A."/>
            <person name="Sanchez-Flores A."/>
            <person name="Brooks K.L."/>
            <person name="Tracey A."/>
            <person name="Bobes R.J."/>
            <person name="Fragoso G."/>
            <person name="Sciutto E."/>
            <person name="Aslett M."/>
            <person name="Beasley H."/>
            <person name="Bennett H.M."/>
            <person name="Cai J."/>
            <person name="Camicia F."/>
            <person name="Clark R."/>
            <person name="Cucher M."/>
            <person name="De Silva N."/>
            <person name="Day T.A."/>
            <person name="Deplazes P."/>
            <person name="Estrada K."/>
            <person name="Fernandez C."/>
            <person name="Holland P.W."/>
            <person name="Hou J."/>
            <person name="Hu S."/>
            <person name="Huckvale T."/>
            <person name="Hung S.S."/>
            <person name="Kamenetzky L."/>
            <person name="Keane J.A."/>
            <person name="Kiss F."/>
            <person name="Koziol U."/>
            <person name="Lambert O."/>
            <person name="Liu K."/>
            <person name="Luo X."/>
            <person name="Luo Y."/>
            <person name="Macchiaroli N."/>
            <person name="Nichol S."/>
            <person name="Paps J."/>
            <person name="Parkinson J."/>
            <person name="Pouchkina-Stantcheva N."/>
            <person name="Riddiford N."/>
            <person name="Rosenzvit M."/>
            <person name="Salinas G."/>
            <person name="Wasmuth J.D."/>
            <person name="Zamanian M."/>
            <person name="Zheng Y."/>
            <person name="Cai X."/>
            <person name="Soberon X."/>
            <person name="Olson P.D."/>
            <person name="Laclette J.P."/>
            <person name="Brehm K."/>
            <person name="Berriman M."/>
            <person name="Garciarrubio A."/>
            <person name="Bobes R.J."/>
            <person name="Fragoso G."/>
            <person name="Sanchez-Flores A."/>
            <person name="Estrada K."/>
            <person name="Cevallos M.A."/>
            <person name="Morett E."/>
            <person name="Gonzalez V."/>
            <person name="Portillo T."/>
            <person name="Ochoa-Leyva A."/>
            <person name="Jose M.V."/>
            <person name="Sciutto E."/>
            <person name="Landa A."/>
            <person name="Jimenez L."/>
            <person name="Valdes V."/>
            <person name="Carrero J.C."/>
            <person name="Larralde C."/>
            <person name="Morales-Montor J."/>
            <person name="Limon-Lason J."/>
            <person name="Soberon X."/>
            <person name="Laclette J.P."/>
        </authorList>
    </citation>
    <scope>NUCLEOTIDE SEQUENCE [LARGE SCALE GENOMIC DNA]</scope>
</reference>
<feature type="region of interest" description="Disordered" evidence="3">
    <location>
        <begin position="1609"/>
        <end position="1632"/>
    </location>
</feature>
<feature type="compositionally biased region" description="Polar residues" evidence="3">
    <location>
        <begin position="111"/>
        <end position="149"/>
    </location>
</feature>
<feature type="compositionally biased region" description="Polar residues" evidence="3">
    <location>
        <begin position="1"/>
        <end position="17"/>
    </location>
</feature>
<organism evidence="4 5">
    <name type="scientific">Echinococcus multilocularis</name>
    <name type="common">Fox tapeworm</name>
    <dbReference type="NCBI Taxonomy" id="6211"/>
    <lineage>
        <taxon>Eukaryota</taxon>
        <taxon>Metazoa</taxon>
        <taxon>Spiralia</taxon>
        <taxon>Lophotrochozoa</taxon>
        <taxon>Platyhelminthes</taxon>
        <taxon>Cestoda</taxon>
        <taxon>Eucestoda</taxon>
        <taxon>Cyclophyllidea</taxon>
        <taxon>Taeniidae</taxon>
        <taxon>Echinococcus</taxon>
    </lineage>
</organism>
<feature type="region of interest" description="Disordered" evidence="3">
    <location>
        <begin position="1934"/>
        <end position="1975"/>
    </location>
</feature>
<dbReference type="GO" id="GO:0043484">
    <property type="term" value="P:regulation of RNA splicing"/>
    <property type="evidence" value="ECO:0007669"/>
    <property type="project" value="TreeGrafter"/>
</dbReference>
<proteinExistence type="predicted"/>
<feature type="compositionally biased region" description="Basic and acidic residues" evidence="3">
    <location>
        <begin position="415"/>
        <end position="443"/>
    </location>
</feature>
<feature type="compositionally biased region" description="Low complexity" evidence="3">
    <location>
        <begin position="370"/>
        <end position="383"/>
    </location>
</feature>
<dbReference type="eggNOG" id="ENOG502QTQ3">
    <property type="taxonomic scope" value="Eukaryota"/>
</dbReference>
<feature type="region of interest" description="Disordered" evidence="3">
    <location>
        <begin position="344"/>
        <end position="385"/>
    </location>
</feature>
<feature type="compositionally biased region" description="Basic and acidic residues" evidence="3">
    <location>
        <begin position="501"/>
        <end position="518"/>
    </location>
</feature>
<evidence type="ECO:0000256" key="1">
    <source>
        <dbReference type="ARBA" id="ARBA00004123"/>
    </source>
</evidence>
<feature type="compositionally biased region" description="Basic and acidic residues" evidence="3">
    <location>
        <begin position="1957"/>
        <end position="1969"/>
    </location>
</feature>
<comment type="subcellular location">
    <subcellularLocation>
        <location evidence="1">Nucleus</location>
    </subcellularLocation>
</comment>
<feature type="compositionally biased region" description="Low complexity" evidence="3">
    <location>
        <begin position="68"/>
        <end position="79"/>
    </location>
</feature>
<feature type="region of interest" description="Disordered" evidence="3">
    <location>
        <begin position="406"/>
        <end position="473"/>
    </location>
</feature>
<evidence type="ECO:0000313" key="4">
    <source>
        <dbReference type="EMBL" id="CDS40048.1"/>
    </source>
</evidence>
<accession>A0A068YCK1</accession>
<sequence>MQQNPHENTPPSSPIFSTGTQTTATTVVMPPSSTALPHTFDTKGISDIESLPASSSLDRRHREEKKMSTITPATTASSSKPEDEEGDSDLDKLLMESPTTTGSSVRRHHGTSSLRFGSTHSGYSDSGIFETSSPGSTATHSLARSSTTTSKKKQNIRPVVRDMYSEYTTSTPRWEDAMMVERGKTVLSTISIKLRPTMDASISTDDFYFPLDASVLLPAQSAAPLIMNRATISTPTLSLTTVPFPSSSRSDQQTQTELRPLKTKRKSTKHILLFHPSHYSVKTRVEPVPSHAHGTSDQLCAEQTVDLGTSVLAPAGVILVKSTTAATSTAAMEAKPVNQALRETAHGKGKRGEEEEDMEVSSAVAAIQDSTSAEESADSMEASWYQPHLHLSDQTKRFHRKIRRKYKDAEEDMDIGGKKDSKAEQYVKRKGSGDEKRKEEDQKLAFNKGIPKDGINKMEKERQGEKRVKGQREDINKKDVIEIKEKDIRTPQFYLQIKEHGEYKENEKAERKRNDKTTKYTTEAEEEQRKNSLRKLHKYQKKLKGFNMPQIKIKSKVRTPHEELKPTTAKKEIDEYNAETKRPESPKDVSMYMADAPNDIDGNVVGRKKKIPYFKAKVPNPHMKVEGKVEAELEMPDLSADVPAVSGGMELPEVDLNLDSDIVPSVAVATPSMKLDAAAVDIDVPKANVELPHVEAKGDISLMEMEASVPWPEIEGDMPKAKVAVEKELKLPSVHMKAPKFKLGKKGKGKAEGGEVETRQLVVHGERPRVDVGKPKAEVDVEMPSGKVAVEKDIKSPDFHFKMPKMKFGGKVKKPHVEVEAHVDVASVEVGMPEGQVDVGMPKAEVDVEMPSGQVAVKKPHVEVGTPEVEAHVDVASVAVGMPEGQVDVGMPKAEVDVGMPSGQVAVEKDIKSPDFHFKMPKVKFGGKVKKPHVEVETPEVEAHVDVPGVEVDLPEGQIDIGLPVVDACVDVDGNGVGGNEKIPSFKVKVPKPHMKVEGKVEAELEMPDLSADVPAVSGGMELPEVDLNLDSDIVPSVAVATPSMKLDAAAVDIDVPKANVELPHVEAKGDISLMEMEASVPWPEIEGDMPKAKVAVEKELKLPSVHMKAPKFKLGKKGKGKAEGGEVETRQLVVHGERPRVDVGKPKAEVDVEMPSGKVAVEKDIQSPDSHFKMPKMKFGGKVKKPHVEVGTPEVEAHVDVPGVEVGMPEGQVDVGMPKAVVDVEMPSGKVAVEKDIKSPDFHFKMPKMKFGGKVKKPHVEVETPEVEAHVDVPGVAVGMPEGQVDVGMPKAEVDVGMPSGKVAVEKDIKSPDFHFKMPKMKFGGKVKKPHVEVETPEVEAHVDVPGVEVGMPEGQVDVGMPKAEVDVEMPSGKVAEKKDTKSPDFHFKMPKMKFGGRVKKPHVEVGTPEVEAHVDVPGVEVGMPEGHLADGMRNLESIRPALDPRTHEIIPISSVAVVVPGNVPLKPRRQFLHLDSGAISREKNMAVFEGIPRDSYMAFDLPSSKFGLIFDIPSPKEAEIFRESCFPTEINSSSDMTASELESSSHSGSLPISPRDFCAHSTTPEFKRSSGVQTIVEECSGTAERKKSEKNMLDWFRSSWRRNKRRRSGVSTLSGVEDGRSPSNRGRWRRKPLKYKKTTVQSTAATLITSTPVENEDLGIQADVVLTTQFSVSLPRSRYQQSEGKSAEPALPREAELLWAEQKTAELPVEFLKTLGSTKTKSKKKSTKPTILDQSLIKAEPNASTPRLRKSSSSLPSERLQRQTWHHPEVAISSIIDANSRTPPKSSLSPRLDDDISEWFSHAHRSHYGDTSPLRKPRPWSTLDYPPQNCTFLNDDHLFPYSITPTKLPSCRWKSDKEYDVPYIDDDALPLDEPEWALGESRRTLTLTSADADFWRTAIAEEERSEASGESEWASKRHLKKYRSLVPYHFKVKNRDQPSRTPKLVKPPVEGTDQSFRKELETTHHQETPQTHY</sequence>
<feature type="region of interest" description="Disordered" evidence="3">
    <location>
        <begin position="558"/>
        <end position="590"/>
    </location>
</feature>
<evidence type="ECO:0000256" key="2">
    <source>
        <dbReference type="ARBA" id="ARBA00023242"/>
    </source>
</evidence>
<dbReference type="GO" id="GO:0005634">
    <property type="term" value="C:nucleus"/>
    <property type="evidence" value="ECO:0007669"/>
    <property type="project" value="UniProtKB-SubCell"/>
</dbReference>
<feature type="region of interest" description="Disordered" evidence="3">
    <location>
        <begin position="1719"/>
        <end position="1766"/>
    </location>
</feature>
<dbReference type="PANTHER" id="PTHR23348">
    <property type="entry name" value="PERIAXIN/AHNAK"/>
    <property type="match status" value="1"/>
</dbReference>
<dbReference type="EMBL" id="LN902841">
    <property type="protein sequence ID" value="CDS40048.1"/>
    <property type="molecule type" value="Genomic_DNA"/>
</dbReference>
<feature type="compositionally biased region" description="Basic and acidic residues" evidence="3">
    <location>
        <begin position="450"/>
        <end position="473"/>
    </location>
</feature>
<evidence type="ECO:0000313" key="5">
    <source>
        <dbReference type="Proteomes" id="UP000017246"/>
    </source>
</evidence>
<dbReference type="STRING" id="6211.A0A068YCK1"/>